<evidence type="ECO:0000313" key="1">
    <source>
        <dbReference type="EMBL" id="TDH71423.1"/>
    </source>
</evidence>
<proteinExistence type="predicted"/>
<dbReference type="RefSeq" id="XP_067820922.1">
    <property type="nucleotide sequence ID" value="XM_067960044.1"/>
</dbReference>
<dbReference type="EMBL" id="SHOA02000012">
    <property type="protein sequence ID" value="TDH71423.1"/>
    <property type="molecule type" value="Genomic_DNA"/>
</dbReference>
<organism evidence="1 2">
    <name type="scientific">Bremia lactucae</name>
    <name type="common">Lettuce downy mildew</name>
    <dbReference type="NCBI Taxonomy" id="4779"/>
    <lineage>
        <taxon>Eukaryota</taxon>
        <taxon>Sar</taxon>
        <taxon>Stramenopiles</taxon>
        <taxon>Oomycota</taxon>
        <taxon>Peronosporomycetes</taxon>
        <taxon>Peronosporales</taxon>
        <taxon>Peronosporaceae</taxon>
        <taxon>Bremia</taxon>
    </lineage>
</organism>
<protein>
    <submittedName>
        <fullName evidence="1">Uncharacterized protein</fullName>
    </submittedName>
</protein>
<dbReference type="Proteomes" id="UP000294530">
    <property type="component" value="Unassembled WGS sequence"/>
</dbReference>
<accession>A0A976FR92</accession>
<dbReference type="KEGG" id="blac:94345715"/>
<keyword evidence="2" id="KW-1185">Reference proteome</keyword>
<dbReference type="AlphaFoldDB" id="A0A976FR92"/>
<dbReference type="GeneID" id="94345715"/>
<comment type="caution">
    <text evidence="1">The sequence shown here is derived from an EMBL/GenBank/DDBJ whole genome shotgun (WGS) entry which is preliminary data.</text>
</comment>
<evidence type="ECO:0000313" key="2">
    <source>
        <dbReference type="Proteomes" id="UP000294530"/>
    </source>
</evidence>
<gene>
    <name evidence="1" type="ORF">CCR75_001943</name>
</gene>
<reference evidence="1 2" key="1">
    <citation type="journal article" date="2021" name="Genome Biol.">
        <title>AFLAP: assembly-free linkage analysis pipeline using k-mers from genome sequencing data.</title>
        <authorList>
            <person name="Fletcher K."/>
            <person name="Zhang L."/>
            <person name="Gil J."/>
            <person name="Han R."/>
            <person name="Cavanaugh K."/>
            <person name="Michelmore R."/>
        </authorList>
    </citation>
    <scope>NUCLEOTIDE SEQUENCE [LARGE SCALE GENOMIC DNA]</scope>
    <source>
        <strain evidence="1 2">SF5</strain>
    </source>
</reference>
<name>A0A976FR92_BRELC</name>
<sequence>MLKELEKLNAEDGIGYGDAWLEPRRGLELEPAHLQRWGLTNEHAALRCLPHAGVSPNVVVGLGSNGCSLIKLKLTFRE</sequence>